<dbReference type="EMBL" id="UZAF01004895">
    <property type="protein sequence ID" value="VDO14578.1"/>
    <property type="molecule type" value="Genomic_DNA"/>
</dbReference>
<organism evidence="4">
    <name type="scientific">Haemonchus placei</name>
    <name type="common">Barber's pole worm</name>
    <dbReference type="NCBI Taxonomy" id="6290"/>
    <lineage>
        <taxon>Eukaryota</taxon>
        <taxon>Metazoa</taxon>
        <taxon>Ecdysozoa</taxon>
        <taxon>Nematoda</taxon>
        <taxon>Chromadorea</taxon>
        <taxon>Rhabditida</taxon>
        <taxon>Rhabditina</taxon>
        <taxon>Rhabditomorpha</taxon>
        <taxon>Strongyloidea</taxon>
        <taxon>Trichostrongylidae</taxon>
        <taxon>Haemonchus</taxon>
    </lineage>
</organism>
<sequence>MSEGPSQRVRSRPRGRGESFSISRGDSSPFGAHRLLRKSTTSSLTNECVTNVEPVLLTQRWT</sequence>
<dbReference type="WBParaSite" id="HPLM_0000240901-mRNA-1">
    <property type="protein sequence ID" value="HPLM_0000240901-mRNA-1"/>
    <property type="gene ID" value="HPLM_0000240901"/>
</dbReference>
<accession>A0A0N4VYN8</accession>
<proteinExistence type="predicted"/>
<evidence type="ECO:0000313" key="2">
    <source>
        <dbReference type="EMBL" id="VDO14578.1"/>
    </source>
</evidence>
<gene>
    <name evidence="2" type="ORF">HPLM_LOCUS2406</name>
</gene>
<feature type="region of interest" description="Disordered" evidence="1">
    <location>
        <begin position="1"/>
        <end position="32"/>
    </location>
</feature>
<keyword evidence="3" id="KW-1185">Reference proteome</keyword>
<name>A0A0N4VYN8_HAEPC</name>
<evidence type="ECO:0000313" key="3">
    <source>
        <dbReference type="Proteomes" id="UP000268014"/>
    </source>
</evidence>
<reference evidence="2 3" key="2">
    <citation type="submission" date="2018-11" db="EMBL/GenBank/DDBJ databases">
        <authorList>
            <consortium name="Pathogen Informatics"/>
        </authorList>
    </citation>
    <scope>NUCLEOTIDE SEQUENCE [LARGE SCALE GENOMIC DNA]</scope>
    <source>
        <strain evidence="2 3">MHpl1</strain>
    </source>
</reference>
<evidence type="ECO:0000256" key="1">
    <source>
        <dbReference type="SAM" id="MobiDB-lite"/>
    </source>
</evidence>
<reference evidence="4" key="1">
    <citation type="submission" date="2017-02" db="UniProtKB">
        <authorList>
            <consortium name="WormBaseParasite"/>
        </authorList>
    </citation>
    <scope>IDENTIFICATION</scope>
</reference>
<dbReference type="Proteomes" id="UP000268014">
    <property type="component" value="Unassembled WGS sequence"/>
</dbReference>
<dbReference type="AlphaFoldDB" id="A0A0N4VYN8"/>
<protein>
    <submittedName>
        <fullName evidence="2 4">Uncharacterized protein</fullName>
    </submittedName>
</protein>
<evidence type="ECO:0000313" key="4">
    <source>
        <dbReference type="WBParaSite" id="HPLM_0000240901-mRNA-1"/>
    </source>
</evidence>